<dbReference type="PRINTS" id="PR01499">
    <property type="entry name" value="TREKCHANNEL"/>
</dbReference>
<dbReference type="GO" id="GO:0030322">
    <property type="term" value="P:stabilization of membrane potential"/>
    <property type="evidence" value="ECO:0007669"/>
    <property type="project" value="TreeGrafter"/>
</dbReference>
<dbReference type="GO" id="GO:0005886">
    <property type="term" value="C:plasma membrane"/>
    <property type="evidence" value="ECO:0007669"/>
    <property type="project" value="UniProtKB-SubCell"/>
</dbReference>
<comment type="caution">
    <text evidence="18">The sequence shown here is derived from an EMBL/GenBank/DDBJ whole genome shotgun (WGS) entry which is preliminary data.</text>
</comment>
<feature type="non-terminal residue" evidence="18">
    <location>
        <position position="1"/>
    </location>
</feature>
<keyword evidence="19" id="KW-1185">Reference proteome</keyword>
<name>A0A7L1QKX1_9PASS</name>
<evidence type="ECO:0000256" key="1">
    <source>
        <dbReference type="ARBA" id="ARBA00004651"/>
    </source>
</evidence>
<feature type="non-terminal residue" evidence="18">
    <location>
        <position position="516"/>
    </location>
</feature>
<dbReference type="Gene3D" id="1.10.287.70">
    <property type="match status" value="1"/>
</dbReference>
<evidence type="ECO:0000256" key="2">
    <source>
        <dbReference type="ARBA" id="ARBA00022448"/>
    </source>
</evidence>
<dbReference type="Proteomes" id="UP000546986">
    <property type="component" value="Unassembled WGS sequence"/>
</dbReference>
<protein>
    <submittedName>
        <fullName evidence="18">KCNKA protein</fullName>
    </submittedName>
</protein>
<keyword evidence="2 14" id="KW-0813">Transport</keyword>
<dbReference type="InterPro" id="IPR013099">
    <property type="entry name" value="K_chnl_dom"/>
</dbReference>
<keyword evidence="8 16" id="KW-0472">Membrane</keyword>
<evidence type="ECO:0000256" key="9">
    <source>
        <dbReference type="ARBA" id="ARBA00023157"/>
    </source>
</evidence>
<feature type="compositionally biased region" description="Basic and acidic residues" evidence="15">
    <location>
        <begin position="504"/>
        <end position="516"/>
    </location>
</feature>
<evidence type="ECO:0000313" key="18">
    <source>
        <dbReference type="EMBL" id="NXO25243.1"/>
    </source>
</evidence>
<dbReference type="PANTHER" id="PTHR11003">
    <property type="entry name" value="POTASSIUM CHANNEL, SUBFAMILY K"/>
    <property type="match status" value="1"/>
</dbReference>
<keyword evidence="6 16" id="KW-1133">Transmembrane helix</keyword>
<feature type="transmembrane region" description="Helical" evidence="16">
    <location>
        <begin position="50"/>
        <end position="74"/>
    </location>
</feature>
<feature type="transmembrane region" description="Helical" evidence="16">
    <location>
        <begin position="212"/>
        <end position="235"/>
    </location>
</feature>
<dbReference type="PANTHER" id="PTHR11003:SF32">
    <property type="entry name" value="POTASSIUM CHANNEL SUBFAMILY K MEMBER 10"/>
    <property type="match status" value="1"/>
</dbReference>
<dbReference type="GO" id="GO:0015271">
    <property type="term" value="F:outward rectifier potassium channel activity"/>
    <property type="evidence" value="ECO:0007669"/>
    <property type="project" value="TreeGrafter"/>
</dbReference>
<evidence type="ECO:0000256" key="15">
    <source>
        <dbReference type="SAM" id="MobiDB-lite"/>
    </source>
</evidence>
<evidence type="ECO:0000256" key="12">
    <source>
        <dbReference type="ARBA" id="ARBA00044657"/>
    </source>
</evidence>
<evidence type="ECO:0000256" key="13">
    <source>
        <dbReference type="ARBA" id="ARBA00044691"/>
    </source>
</evidence>
<evidence type="ECO:0000256" key="14">
    <source>
        <dbReference type="RuleBase" id="RU003857"/>
    </source>
</evidence>
<evidence type="ECO:0000256" key="4">
    <source>
        <dbReference type="ARBA" id="ARBA00022692"/>
    </source>
</evidence>
<proteinExistence type="inferred from homology"/>
<feature type="region of interest" description="Disordered" evidence="15">
    <location>
        <begin position="464"/>
        <end position="484"/>
    </location>
</feature>
<evidence type="ECO:0000256" key="11">
    <source>
        <dbReference type="ARBA" id="ARBA00034430"/>
    </source>
</evidence>
<gene>
    <name evidence="18" type="primary">Kcnk10</name>
    <name evidence="18" type="ORF">CISJUN_R07307</name>
</gene>
<dbReference type="InterPro" id="IPR003280">
    <property type="entry name" value="2pore_dom_K_chnl"/>
</dbReference>
<keyword evidence="9" id="KW-1015">Disulfide bond</keyword>
<dbReference type="Pfam" id="PF07885">
    <property type="entry name" value="Ion_trans_2"/>
    <property type="match status" value="2"/>
</dbReference>
<dbReference type="AlphaFoldDB" id="A0A7L1QKX1"/>
<comment type="catalytic activity">
    <reaction evidence="12">
        <text>Rb(+)(in) = Rb(+)(out)</text>
        <dbReference type="Rhea" id="RHEA:78547"/>
        <dbReference type="ChEBI" id="CHEBI:49847"/>
    </reaction>
</comment>
<evidence type="ECO:0000256" key="5">
    <source>
        <dbReference type="ARBA" id="ARBA00022958"/>
    </source>
</evidence>
<feature type="compositionally biased region" description="Polar residues" evidence="15">
    <location>
        <begin position="392"/>
        <end position="402"/>
    </location>
</feature>
<organism evidence="18 19">
    <name type="scientific">Cisticola juncidis</name>
    <dbReference type="NCBI Taxonomy" id="52622"/>
    <lineage>
        <taxon>Eukaryota</taxon>
        <taxon>Metazoa</taxon>
        <taxon>Chordata</taxon>
        <taxon>Craniata</taxon>
        <taxon>Vertebrata</taxon>
        <taxon>Euteleostomi</taxon>
        <taxon>Archelosauria</taxon>
        <taxon>Archosauria</taxon>
        <taxon>Dinosauria</taxon>
        <taxon>Saurischia</taxon>
        <taxon>Theropoda</taxon>
        <taxon>Coelurosauria</taxon>
        <taxon>Aves</taxon>
        <taxon>Neognathae</taxon>
        <taxon>Neoaves</taxon>
        <taxon>Telluraves</taxon>
        <taxon>Australaves</taxon>
        <taxon>Passeriformes</taxon>
        <taxon>Sylvioidea</taxon>
        <taxon>Cisticolidae</taxon>
        <taxon>Cisticola</taxon>
    </lineage>
</organism>
<feature type="region of interest" description="Disordered" evidence="15">
    <location>
        <begin position="392"/>
        <end position="444"/>
    </location>
</feature>
<comment type="catalytic activity">
    <reaction evidence="13">
        <text>Cs(+)(in) = Cs(+)(out)</text>
        <dbReference type="Rhea" id="RHEA:78555"/>
        <dbReference type="ChEBI" id="CHEBI:49547"/>
    </reaction>
</comment>
<feature type="compositionally biased region" description="Basic and acidic residues" evidence="15">
    <location>
        <begin position="464"/>
        <end position="475"/>
    </location>
</feature>
<keyword evidence="10 14" id="KW-0407">Ion channel</keyword>
<reference evidence="18 19" key="1">
    <citation type="submission" date="2019-09" db="EMBL/GenBank/DDBJ databases">
        <title>Bird 10,000 Genomes (B10K) Project - Family phase.</title>
        <authorList>
            <person name="Zhang G."/>
        </authorList>
    </citation>
    <scope>NUCLEOTIDE SEQUENCE [LARGE SCALE GENOMIC DNA]</scope>
    <source>
        <strain evidence="18">B10K-DU-002-30</strain>
        <tissue evidence="18">Muscle</tissue>
    </source>
</reference>
<feature type="domain" description="Potassium channel" evidence="17">
    <location>
        <begin position="128"/>
        <end position="186"/>
    </location>
</feature>
<evidence type="ECO:0000256" key="10">
    <source>
        <dbReference type="ARBA" id="ARBA00023303"/>
    </source>
</evidence>
<feature type="region of interest" description="Disordered" evidence="15">
    <location>
        <begin position="497"/>
        <end position="516"/>
    </location>
</feature>
<feature type="domain" description="Potassium channel" evidence="17">
    <location>
        <begin position="225"/>
        <end position="304"/>
    </location>
</feature>
<dbReference type="InterPro" id="IPR003976">
    <property type="entry name" value="2pore_dom_K_chnl_TREK"/>
</dbReference>
<comment type="subcellular location">
    <subcellularLocation>
        <location evidence="1">Cell membrane</location>
        <topology evidence="1">Multi-pass membrane protein</topology>
    </subcellularLocation>
</comment>
<evidence type="ECO:0000256" key="16">
    <source>
        <dbReference type="SAM" id="Phobius"/>
    </source>
</evidence>
<dbReference type="GO" id="GO:0022841">
    <property type="term" value="F:potassium ion leak channel activity"/>
    <property type="evidence" value="ECO:0007669"/>
    <property type="project" value="TreeGrafter"/>
</dbReference>
<keyword evidence="7 14" id="KW-0406">Ion transport</keyword>
<dbReference type="SUPFAM" id="SSF81324">
    <property type="entry name" value="Voltage-gated potassium channels"/>
    <property type="match status" value="2"/>
</dbReference>
<evidence type="ECO:0000256" key="8">
    <source>
        <dbReference type="ARBA" id="ARBA00023136"/>
    </source>
</evidence>
<feature type="transmembrane region" description="Helical" evidence="16">
    <location>
        <begin position="280"/>
        <end position="303"/>
    </location>
</feature>
<dbReference type="EMBL" id="VXBR01005275">
    <property type="protein sequence ID" value="NXO25243.1"/>
    <property type="molecule type" value="Genomic_DNA"/>
</dbReference>
<evidence type="ECO:0000256" key="3">
    <source>
        <dbReference type="ARBA" id="ARBA00022475"/>
    </source>
</evidence>
<evidence type="ECO:0000313" key="19">
    <source>
        <dbReference type="Proteomes" id="UP000546986"/>
    </source>
</evidence>
<dbReference type="PRINTS" id="PR01333">
    <property type="entry name" value="2POREKCHANEL"/>
</dbReference>
<keyword evidence="5" id="KW-0630">Potassium</keyword>
<evidence type="ECO:0000259" key="17">
    <source>
        <dbReference type="Pfam" id="PF07885"/>
    </source>
</evidence>
<accession>A0A7L1QKX1</accession>
<evidence type="ECO:0000256" key="6">
    <source>
        <dbReference type="ARBA" id="ARBA00022989"/>
    </source>
</evidence>
<feature type="transmembrane region" description="Helical" evidence="16">
    <location>
        <begin position="247"/>
        <end position="268"/>
    </location>
</feature>
<feature type="transmembrane region" description="Helical" evidence="16">
    <location>
        <begin position="166"/>
        <end position="191"/>
    </location>
</feature>
<comment type="catalytic activity">
    <reaction evidence="11">
        <text>K(+)(in) = K(+)(out)</text>
        <dbReference type="Rhea" id="RHEA:29463"/>
        <dbReference type="ChEBI" id="CHEBI:29103"/>
    </reaction>
</comment>
<comment type="similarity">
    <text evidence="14">Belongs to the two pore domain potassium channel (TC 1.A.1.8) family.</text>
</comment>
<evidence type="ECO:0000256" key="7">
    <source>
        <dbReference type="ARBA" id="ARBA00023065"/>
    </source>
</evidence>
<dbReference type="FunFam" id="1.10.287.70:FF:000043">
    <property type="entry name" value="Potassium channel subfamily K member 10 isoform 2"/>
    <property type="match status" value="1"/>
</dbReference>
<feature type="transmembrane region" description="Helical" evidence="16">
    <location>
        <begin position="135"/>
        <end position="154"/>
    </location>
</feature>
<keyword evidence="3" id="KW-1003">Cell membrane</keyword>
<keyword evidence="4 14" id="KW-0812">Transmembrane</keyword>
<sequence>VAVPAPVPACVPEPIPNIHYPSPQFSVSSRSTVVAAMETPSQGRQKVMDWRAVVAIFVVVVVYLVAGGLVFRALEQPFENRQKHTIASEKSDFLREHVCVTELELETLIQHAVDADNAGVSPIGNSSNSSSHWDLGGAFFFAGTVITTIGYGKMAPSTVGGKVFCILYALFGIPLFGFLLAGIGDQLGTIFGKSIARVEKVFRNKQVSQTKIRVISTIVFILAGCIVFVTLPAFVFKYIEGWTALEAIYFVVVTLTTIGFGDFVAGGNPDIKYMEWYKPLVWFWILVGLAYFAAVLSMIGDWLRVLSKKTQEEVGEIKAHAAEWKANVTAEFRETRRRLSVEIHDKLQRAATIRSMERRRLGLDQRAHSLDMLSPEKRSVFATLETGRFKASSQDSINNRPNNLRLKGSDKLNKHGQGASEDNIINKFGSSAKMTKRKNKDLKKTMPEDMHKIYETFRNYSLDEEKKEEEKEKMCNSKNTSSTPVLTNCIQQHSDLENGVIPNETKEREHKNKVLI</sequence>